<sequence>MTVDAQLLDEVAARLVHDEPLTIGTMFRSPGIRARGKIVAFLGHDDRLIVKLPRERAVALVAQGDAQEVTMGTRTMREWIAVPARSDRESTLARWTPLAQEALDHVVSLVGDDETDVGAGL</sequence>
<dbReference type="SUPFAM" id="SSF159894">
    <property type="entry name" value="YgaC/TfoX-N like"/>
    <property type="match status" value="1"/>
</dbReference>
<accession>A0A543F0M2</accession>
<dbReference type="OrthoDB" id="8779526at2"/>
<evidence type="ECO:0000313" key="1">
    <source>
        <dbReference type="EMBL" id="TQM27356.1"/>
    </source>
</evidence>
<proteinExistence type="predicted"/>
<evidence type="ECO:0000313" key="2">
    <source>
        <dbReference type="Proteomes" id="UP000320235"/>
    </source>
</evidence>
<reference evidence="1 2" key="1">
    <citation type="submission" date="2019-06" db="EMBL/GenBank/DDBJ databases">
        <title>Sequencing the genomes of 1000 actinobacteria strains.</title>
        <authorList>
            <person name="Klenk H.-P."/>
        </authorList>
    </citation>
    <scope>NUCLEOTIDE SEQUENCE [LARGE SCALE GENOMIC DNA]</scope>
    <source>
        <strain evidence="1 2">DSM 105492</strain>
    </source>
</reference>
<dbReference type="Proteomes" id="UP000320235">
    <property type="component" value="Unassembled WGS sequence"/>
</dbReference>
<gene>
    <name evidence="1" type="ORF">FB391_1368</name>
</gene>
<name>A0A543F0M2_9MICO</name>
<keyword evidence="2" id="KW-1185">Reference proteome</keyword>
<dbReference type="RefSeq" id="WP_141893725.1">
    <property type="nucleotide sequence ID" value="NZ_BAABLH010000004.1"/>
</dbReference>
<dbReference type="EMBL" id="VFPE01000002">
    <property type="protein sequence ID" value="TQM27356.1"/>
    <property type="molecule type" value="Genomic_DNA"/>
</dbReference>
<dbReference type="AlphaFoldDB" id="A0A543F0M2"/>
<organism evidence="1 2">
    <name type="scientific">Microbacterium kyungheense</name>
    <dbReference type="NCBI Taxonomy" id="1263636"/>
    <lineage>
        <taxon>Bacteria</taxon>
        <taxon>Bacillati</taxon>
        <taxon>Actinomycetota</taxon>
        <taxon>Actinomycetes</taxon>
        <taxon>Micrococcales</taxon>
        <taxon>Microbacteriaceae</taxon>
        <taxon>Microbacterium</taxon>
    </lineage>
</organism>
<evidence type="ECO:0008006" key="3">
    <source>
        <dbReference type="Google" id="ProtNLM"/>
    </source>
</evidence>
<dbReference type="Gene3D" id="3.30.1460.30">
    <property type="entry name" value="YgaC/TfoX-N like chaperone"/>
    <property type="match status" value="1"/>
</dbReference>
<protein>
    <recommendedName>
        <fullName evidence="3">TfoX-like protein</fullName>
    </recommendedName>
</protein>
<comment type="caution">
    <text evidence="1">The sequence shown here is derived from an EMBL/GenBank/DDBJ whole genome shotgun (WGS) entry which is preliminary data.</text>
</comment>